<evidence type="ECO:0000313" key="2">
    <source>
        <dbReference type="EMBL" id="OGM33877.1"/>
    </source>
</evidence>
<organism evidence="2 3">
    <name type="scientific">Candidatus Woesebacteria bacterium RIFCSPHIGHO2_02_FULL_39_13</name>
    <dbReference type="NCBI Taxonomy" id="1802505"/>
    <lineage>
        <taxon>Bacteria</taxon>
        <taxon>Candidatus Woeseibacteriota</taxon>
    </lineage>
</organism>
<feature type="transmembrane region" description="Helical" evidence="1">
    <location>
        <begin position="21"/>
        <end position="39"/>
    </location>
</feature>
<dbReference type="AlphaFoldDB" id="A0A1F7Z2W0"/>
<dbReference type="STRING" id="1802505.A3D01_02810"/>
<keyword evidence="1" id="KW-0472">Membrane</keyword>
<feature type="transmembrane region" description="Helical" evidence="1">
    <location>
        <begin position="265"/>
        <end position="284"/>
    </location>
</feature>
<comment type="caution">
    <text evidence="2">The sequence shown here is derived from an EMBL/GenBank/DDBJ whole genome shotgun (WGS) entry which is preliminary data.</text>
</comment>
<feature type="transmembrane region" description="Helical" evidence="1">
    <location>
        <begin position="214"/>
        <end position="233"/>
    </location>
</feature>
<protein>
    <recommendedName>
        <fullName evidence="4">Glycosyltransferase RgtA/B/C/D-like domain-containing protein</fullName>
    </recommendedName>
</protein>
<name>A0A1F7Z2W0_9BACT</name>
<keyword evidence="1" id="KW-1133">Transmembrane helix</keyword>
<dbReference type="Proteomes" id="UP000177169">
    <property type="component" value="Unassembled WGS sequence"/>
</dbReference>
<gene>
    <name evidence="2" type="ORF">A3D01_02810</name>
</gene>
<feature type="transmembrane region" description="Helical" evidence="1">
    <location>
        <begin position="83"/>
        <end position="101"/>
    </location>
</feature>
<dbReference type="EMBL" id="MGGR01000013">
    <property type="protein sequence ID" value="OGM33877.1"/>
    <property type="molecule type" value="Genomic_DNA"/>
</dbReference>
<evidence type="ECO:0000256" key="1">
    <source>
        <dbReference type="SAM" id="Phobius"/>
    </source>
</evidence>
<sequence length="285" mass="33371">MAYLFLIFSNLTSYWLWKIVLTDWLLGLFIILTTLLLFIEVNDLPPALKGGFSLRRMTYKSSNHPRVEARGFLEIFYKKEYKFPISLSKFFIIFILVCVFLQTKGSTKVSLTDISNDDRRLIDMRLKEYPPIYIKIGQKKVWLPIAHWFEERKESIAFFRLSKNFSEVIDPNLYFFANHPRERVGIKEIEKFSFMLLPVFIYGALKISEKKDKWLWIISFAVPLAATSVIGNYNSLGPVSLYPFFVVTLTRGLTEAFFKLKSKKLSQQNLLVSALLIIYFLTLIH</sequence>
<proteinExistence type="predicted"/>
<evidence type="ECO:0000313" key="3">
    <source>
        <dbReference type="Proteomes" id="UP000177169"/>
    </source>
</evidence>
<evidence type="ECO:0008006" key="4">
    <source>
        <dbReference type="Google" id="ProtNLM"/>
    </source>
</evidence>
<keyword evidence="1" id="KW-0812">Transmembrane</keyword>
<reference evidence="2 3" key="1">
    <citation type="journal article" date="2016" name="Nat. Commun.">
        <title>Thousands of microbial genomes shed light on interconnected biogeochemical processes in an aquifer system.</title>
        <authorList>
            <person name="Anantharaman K."/>
            <person name="Brown C.T."/>
            <person name="Hug L.A."/>
            <person name="Sharon I."/>
            <person name="Castelle C.J."/>
            <person name="Probst A.J."/>
            <person name="Thomas B.C."/>
            <person name="Singh A."/>
            <person name="Wilkins M.J."/>
            <person name="Karaoz U."/>
            <person name="Brodie E.L."/>
            <person name="Williams K.H."/>
            <person name="Hubbard S.S."/>
            <person name="Banfield J.F."/>
        </authorList>
    </citation>
    <scope>NUCLEOTIDE SEQUENCE [LARGE SCALE GENOMIC DNA]</scope>
</reference>
<accession>A0A1F7Z2W0</accession>